<dbReference type="SUPFAM" id="SSF144232">
    <property type="entry name" value="HIT/MYND zinc finger-like"/>
    <property type="match status" value="1"/>
</dbReference>
<evidence type="ECO:0000313" key="5">
    <source>
        <dbReference type="EMBL" id="CDR48891.1"/>
    </source>
</evidence>
<evidence type="ECO:0000256" key="3">
    <source>
        <dbReference type="ARBA" id="ARBA00022833"/>
    </source>
</evidence>
<keyword evidence="2" id="KW-0863">Zinc-finger</keyword>
<dbReference type="InterPro" id="IPR002893">
    <property type="entry name" value="Znf_MYND"/>
</dbReference>
<gene>
    <name evidence="5" type="ORF">RHTO0S_21e01090g</name>
</gene>
<dbReference type="Pfam" id="PF01753">
    <property type="entry name" value="zf-MYND"/>
    <property type="match status" value="1"/>
</dbReference>
<accession>A0A061BP92</accession>
<dbReference type="Gene3D" id="6.10.140.2220">
    <property type="match status" value="1"/>
</dbReference>
<keyword evidence="1" id="KW-0479">Metal-binding</keyword>
<dbReference type="EMBL" id="LK052956">
    <property type="protein sequence ID" value="CDR48891.1"/>
    <property type="molecule type" value="Genomic_DNA"/>
</dbReference>
<keyword evidence="3" id="KW-0862">Zinc</keyword>
<dbReference type="GO" id="GO:0008270">
    <property type="term" value="F:zinc ion binding"/>
    <property type="evidence" value="ECO:0007669"/>
    <property type="project" value="UniProtKB-KW"/>
</dbReference>
<feature type="domain" description="MYND-type" evidence="4">
    <location>
        <begin position="9"/>
        <end position="49"/>
    </location>
</feature>
<name>A0A061BP92_RHOTO</name>
<evidence type="ECO:0000256" key="2">
    <source>
        <dbReference type="ARBA" id="ARBA00022771"/>
    </source>
</evidence>
<reference evidence="5" key="1">
    <citation type="journal article" date="2014" name="Genome Announc.">
        <title>Draft genome sequence of Rhodosporidium toruloides CECT1137, an oleaginous yeast of biotechnological interest.</title>
        <authorList>
            <person name="Morin N."/>
            <person name="Calcas X."/>
            <person name="Devillers H."/>
            <person name="Durrens P."/>
            <person name="Sherman D.J."/>
            <person name="Nicaud J.-M."/>
            <person name="Neuveglise C."/>
        </authorList>
    </citation>
    <scope>NUCLEOTIDE SEQUENCE</scope>
    <source>
        <strain evidence="5">CECT1137</strain>
    </source>
</reference>
<proteinExistence type="predicted"/>
<protein>
    <submittedName>
        <fullName evidence="5">RHTO0S21e01090g1_1</fullName>
    </submittedName>
</protein>
<organism evidence="5">
    <name type="scientific">Rhodotorula toruloides</name>
    <name type="common">Yeast</name>
    <name type="synonym">Rhodosporidium toruloides</name>
    <dbReference type="NCBI Taxonomy" id="5286"/>
    <lineage>
        <taxon>Eukaryota</taxon>
        <taxon>Fungi</taxon>
        <taxon>Dikarya</taxon>
        <taxon>Basidiomycota</taxon>
        <taxon>Pucciniomycotina</taxon>
        <taxon>Microbotryomycetes</taxon>
        <taxon>Sporidiobolales</taxon>
        <taxon>Sporidiobolaceae</taxon>
        <taxon>Rhodotorula</taxon>
    </lineage>
</organism>
<dbReference type="OrthoDB" id="407198at2759"/>
<evidence type="ECO:0000256" key="1">
    <source>
        <dbReference type="ARBA" id="ARBA00022723"/>
    </source>
</evidence>
<dbReference type="AlphaFoldDB" id="A0A061BP92"/>
<sequence length="272" mass="30971">MTNTTYNTCCMCGKETKTRCPRCAAEGIDVFFCSTDHQKLAWSTHKLVCGSKSNPFTLPPLTDEEADFVWTHRRFASEQIAMITMGALPATPLKLLEERCAVKEDGMRDVLSALSRDEPASQDIEAQRFELLRTLRVYIFCQQGELLHQRRIAMGDAYTRPNETTAPIQSLSIKLMASEWQQLSEGERKKRWFSELSHRLLAYGIYARVNEGDLSAQQVRDILGMLAALRRYIRSERGVPISVGGRTALVAETERWVMRMQANMQARLEELS</sequence>
<evidence type="ECO:0000259" key="4">
    <source>
        <dbReference type="Pfam" id="PF01753"/>
    </source>
</evidence>